<feature type="coiled-coil region" evidence="1">
    <location>
        <begin position="294"/>
        <end position="365"/>
    </location>
</feature>
<sequence length="600" mass="67729">MTTVRQENHESEGFPLCMFLYDEKSRSVYSGRHIVSSQGSRPRRSRSAMVLVTSFYPPITDKGLKHALQSLVDRRRRVEIIKCLHNEGIAFVQFARYKDALGVVEMKHILVPFESSGMPTARENGKELQKMICLRHTTALRQVMAISTTSTPERKLMRFHCGDCDEERTSRYLATTLSSEFDPLFLYEDPGHESATYTDNDSGGSPTPLHEQPPVDAQCLSVEFHPLEAYTTHGKADTLTADTHPEEVQDRRSQAECEPQSDAEYDEQTALTQSHFQSLSHRVEAVVSSKAEIKAELEVELEAAMKAEMKAELQAELKAEMQAQMKAQMEAEMEGKLQALAAHFQTQMEKQLQTRKQQMSQLRSEVNKLSKGITESEVRVKLEISLLQSQINSRITKPENQIRSAYSQLMTELMSEMDELKLAVSQSTPEMNQLRADVTQLQTLTSDVTQSQSQLQSQAKHLANKIAQMEIQTRREIEQFQNQTRDQLQECVESNARTQSSLEMSERMQTRMIADAQASVASQTRAEIVTLKGEIRALRNQLPEIRRQPTNQTSTMTRQMGVPSHNLRQLGPDREETDSVITVVNASDSASSANTSNTPS</sequence>
<accession>A0ABD0JD02</accession>
<feature type="compositionally biased region" description="Basic and acidic residues" evidence="2">
    <location>
        <begin position="243"/>
        <end position="255"/>
    </location>
</feature>
<feature type="coiled-coil region" evidence="1">
    <location>
        <begin position="521"/>
        <end position="548"/>
    </location>
</feature>
<proteinExistence type="predicted"/>
<gene>
    <name evidence="3" type="ORF">BaRGS_00035964</name>
</gene>
<feature type="compositionally biased region" description="Polar residues" evidence="2">
    <location>
        <begin position="195"/>
        <end position="205"/>
    </location>
</feature>
<comment type="caution">
    <text evidence="3">The sequence shown here is derived from an EMBL/GenBank/DDBJ whole genome shotgun (WGS) entry which is preliminary data.</text>
</comment>
<evidence type="ECO:0000256" key="2">
    <source>
        <dbReference type="SAM" id="MobiDB-lite"/>
    </source>
</evidence>
<dbReference type="AlphaFoldDB" id="A0ABD0JD02"/>
<evidence type="ECO:0000313" key="3">
    <source>
        <dbReference type="EMBL" id="KAK7471412.1"/>
    </source>
</evidence>
<feature type="region of interest" description="Disordered" evidence="2">
    <location>
        <begin position="188"/>
        <end position="212"/>
    </location>
</feature>
<reference evidence="3 4" key="1">
    <citation type="journal article" date="2023" name="Sci. Data">
        <title>Genome assembly of the Korean intertidal mud-creeper Batillaria attramentaria.</title>
        <authorList>
            <person name="Patra A.K."/>
            <person name="Ho P.T."/>
            <person name="Jun S."/>
            <person name="Lee S.J."/>
            <person name="Kim Y."/>
            <person name="Won Y.J."/>
        </authorList>
    </citation>
    <scope>NUCLEOTIDE SEQUENCE [LARGE SCALE GENOMIC DNA]</scope>
    <source>
        <strain evidence="3">Wonlab-2016</strain>
    </source>
</reference>
<evidence type="ECO:0000256" key="1">
    <source>
        <dbReference type="SAM" id="Coils"/>
    </source>
</evidence>
<dbReference type="EMBL" id="JACVVK020000494">
    <property type="protein sequence ID" value="KAK7471412.1"/>
    <property type="molecule type" value="Genomic_DNA"/>
</dbReference>
<keyword evidence="1" id="KW-0175">Coiled coil</keyword>
<protein>
    <recommendedName>
        <fullName evidence="5">RRM domain-containing protein</fullName>
    </recommendedName>
</protein>
<organism evidence="3 4">
    <name type="scientific">Batillaria attramentaria</name>
    <dbReference type="NCBI Taxonomy" id="370345"/>
    <lineage>
        <taxon>Eukaryota</taxon>
        <taxon>Metazoa</taxon>
        <taxon>Spiralia</taxon>
        <taxon>Lophotrochozoa</taxon>
        <taxon>Mollusca</taxon>
        <taxon>Gastropoda</taxon>
        <taxon>Caenogastropoda</taxon>
        <taxon>Sorbeoconcha</taxon>
        <taxon>Cerithioidea</taxon>
        <taxon>Batillariidae</taxon>
        <taxon>Batillaria</taxon>
    </lineage>
</organism>
<name>A0ABD0JD02_9CAEN</name>
<keyword evidence="4" id="KW-1185">Reference proteome</keyword>
<evidence type="ECO:0000313" key="4">
    <source>
        <dbReference type="Proteomes" id="UP001519460"/>
    </source>
</evidence>
<dbReference type="Proteomes" id="UP001519460">
    <property type="component" value="Unassembled WGS sequence"/>
</dbReference>
<evidence type="ECO:0008006" key="5">
    <source>
        <dbReference type="Google" id="ProtNLM"/>
    </source>
</evidence>
<feature type="region of interest" description="Disordered" evidence="2">
    <location>
        <begin position="242"/>
        <end position="264"/>
    </location>
</feature>